<evidence type="ECO:0000256" key="4">
    <source>
        <dbReference type="ARBA" id="ARBA00023136"/>
    </source>
</evidence>
<keyword evidence="8" id="KW-1185">Reference proteome</keyword>
<keyword evidence="3" id="KW-0732">Signal</keyword>
<evidence type="ECO:0000256" key="1">
    <source>
        <dbReference type="ARBA" id="ARBA00004442"/>
    </source>
</evidence>
<organism evidence="7 8">
    <name type="scientific">Echinicola soli</name>
    <dbReference type="NCBI Taxonomy" id="2591634"/>
    <lineage>
        <taxon>Bacteria</taxon>
        <taxon>Pseudomonadati</taxon>
        <taxon>Bacteroidota</taxon>
        <taxon>Cytophagia</taxon>
        <taxon>Cytophagales</taxon>
        <taxon>Cyclobacteriaceae</taxon>
        <taxon>Echinicola</taxon>
    </lineage>
</organism>
<evidence type="ECO:0000256" key="5">
    <source>
        <dbReference type="ARBA" id="ARBA00023237"/>
    </source>
</evidence>
<comment type="subcellular location">
    <subcellularLocation>
        <location evidence="1">Cell outer membrane</location>
    </subcellularLocation>
</comment>
<evidence type="ECO:0000313" key="8">
    <source>
        <dbReference type="Proteomes" id="UP000316614"/>
    </source>
</evidence>
<dbReference type="SUPFAM" id="SSF48452">
    <property type="entry name" value="TPR-like"/>
    <property type="match status" value="1"/>
</dbReference>
<dbReference type="KEGG" id="echi:FKX85_12230"/>
<gene>
    <name evidence="7" type="ORF">FKX85_12230</name>
</gene>
<dbReference type="InterPro" id="IPR012944">
    <property type="entry name" value="SusD_RagB_dom"/>
</dbReference>
<feature type="domain" description="RagB/SusD" evidence="6">
    <location>
        <begin position="262"/>
        <end position="533"/>
    </location>
</feature>
<keyword evidence="5" id="KW-0998">Cell outer membrane</keyword>
<evidence type="ECO:0000313" key="7">
    <source>
        <dbReference type="EMBL" id="QDH79761.1"/>
    </source>
</evidence>
<dbReference type="PROSITE" id="PS51257">
    <property type="entry name" value="PROKAR_LIPOPROTEIN"/>
    <property type="match status" value="1"/>
</dbReference>
<dbReference type="AlphaFoldDB" id="A0A514CIV8"/>
<name>A0A514CIV8_9BACT</name>
<dbReference type="Gene3D" id="1.25.40.390">
    <property type="match status" value="1"/>
</dbReference>
<proteinExistence type="inferred from homology"/>
<dbReference type="Proteomes" id="UP000316614">
    <property type="component" value="Chromosome"/>
</dbReference>
<accession>A0A514CIV8</accession>
<evidence type="ECO:0000259" key="6">
    <source>
        <dbReference type="Pfam" id="PF07980"/>
    </source>
</evidence>
<sequence>MTMKKIVCLLVLIITFTGCESFLDRTDPTATSFTEFFNDEDDLRRVTYSSFYDVFTHHSNRRSLLYMLDGRSDNAYARDFSDHHQAIANGTLNASSLGIEYYYSIYMKHVGRLNTYIASIDEPYVEDEDIRTRYENILKGLRMWHYLRLTFYWGDVPFMLEPADLDDARQPAMPKEEILETIFPMAEEIADQLPVDEYTSNKYMFNQMSLKAVIMRYALYHERFELAARLAKEIMDSGNYSLHPNYGDLFQYDASSNNSEFIVHLDEESHSGSTTYSFRDLGPHFRTGNGQSYCVPLKSLVDSYWTLQGRPIENCPLHTKEEYELDPALNRDPRYQASIMGHGDEFYGESIDIYNRNNPMYYENQRASKSGYWFKKFVSENDAFRNGNMEYGLLRYAEVLLTYAEARIMMGDVDALAKDCINQVRERAGLDMSEADVTLPAFSSYGQEEWTGLIRNERRVEFAGEGLRYADIIRWRIAEEVLNQPALGHTREENGQMTSLKIEDRTFGPHQYKWPFPESSLKVNPGLKQNAGY</sequence>
<keyword evidence="4" id="KW-0472">Membrane</keyword>
<evidence type="ECO:0000256" key="3">
    <source>
        <dbReference type="ARBA" id="ARBA00022729"/>
    </source>
</evidence>
<protein>
    <submittedName>
        <fullName evidence="7">RagB/SusD family nutrient uptake outer membrane protein</fullName>
    </submittedName>
</protein>
<dbReference type="Pfam" id="PF07980">
    <property type="entry name" value="SusD_RagB"/>
    <property type="match status" value="1"/>
</dbReference>
<comment type="similarity">
    <text evidence="2">Belongs to the SusD family.</text>
</comment>
<dbReference type="EMBL" id="CP041253">
    <property type="protein sequence ID" value="QDH79761.1"/>
    <property type="molecule type" value="Genomic_DNA"/>
</dbReference>
<reference evidence="7 8" key="1">
    <citation type="submission" date="2019-06" db="EMBL/GenBank/DDBJ databases">
        <title>Echinicola alkalisoli sp. nov. isolated from saline soil.</title>
        <authorList>
            <person name="Sun J.-Q."/>
            <person name="Xu L."/>
        </authorList>
    </citation>
    <scope>NUCLEOTIDE SEQUENCE [LARGE SCALE GENOMIC DNA]</scope>
    <source>
        <strain evidence="7 8">LN3S3</strain>
    </source>
</reference>
<evidence type="ECO:0000256" key="2">
    <source>
        <dbReference type="ARBA" id="ARBA00006275"/>
    </source>
</evidence>
<dbReference type="GO" id="GO:0009279">
    <property type="term" value="C:cell outer membrane"/>
    <property type="evidence" value="ECO:0007669"/>
    <property type="project" value="UniProtKB-SubCell"/>
</dbReference>
<dbReference type="OrthoDB" id="621018at2"/>
<dbReference type="InterPro" id="IPR011990">
    <property type="entry name" value="TPR-like_helical_dom_sf"/>
</dbReference>